<evidence type="ECO:0000256" key="4">
    <source>
        <dbReference type="SAM" id="Phobius"/>
    </source>
</evidence>
<feature type="transmembrane region" description="Helical" evidence="4">
    <location>
        <begin position="158"/>
        <end position="175"/>
    </location>
</feature>
<reference evidence="6" key="2">
    <citation type="submission" date="2020-10" db="EMBL/GenBank/DDBJ databases">
        <title>Mucilaginibacter sp. nov., isolated from soil.</title>
        <authorList>
            <person name="Jeon C.O."/>
        </authorList>
    </citation>
    <scope>NUCLEOTIDE SEQUENCE</scope>
    <source>
        <strain evidence="6">R11</strain>
    </source>
</reference>
<sequence>MILLPIALIAIIAFLFFSTYKNKQKRARLLDELRSNWGKPLDSVRHYRLITAYSKHLDDDVLAATLAADIDLEKLFEYVDRANSKPGQQYLYARLRKPERERHKLLDFDQLIEQVGADDAKREAIMMELQRLNNPDAYYIHQLFHTQAVLLYDAILKLYVRFAGILWVAALALTIVLHNQFLFFLTLGFTMFNFYIHFTNKEKIYGFVHSLPQLRRMISVANNIGNIIQTAGYKGSQNATAQLKKLNRKLAYVSLESGISNDPTDLGSGIWELFKILLLIEPRAFINVIDEVNFQREPIEVLFNYVAEIDAAVSVQSLRAGLPYYCKPNFVNGSDELKIDELYHPLIYNCVPNSLLAKHSQGVLITGSNMSGKTTFIRSVAVNTLLTQTLYTSPSKSYQAPLLDICSSINMTDSLDESKSYFQAEALSIFNILNHVKETGGNCLVIIDEIFRGTNTIERVAAAKAILSYLSANKTFVFVSTHDLELAELLGDEYAVYSFEEMAADERLIFDYKIKPGILKHKNAIAVLKAIGYPESVINNANKVSEELGKKYN</sequence>
<keyword evidence="1" id="KW-0547">Nucleotide-binding</keyword>
<dbReference type="GO" id="GO:0006298">
    <property type="term" value="P:mismatch repair"/>
    <property type="evidence" value="ECO:0007669"/>
    <property type="project" value="InterPro"/>
</dbReference>
<evidence type="ECO:0000313" key="7">
    <source>
        <dbReference type="Proteomes" id="UP000638732"/>
    </source>
</evidence>
<dbReference type="GO" id="GO:0005829">
    <property type="term" value="C:cytosol"/>
    <property type="evidence" value="ECO:0007669"/>
    <property type="project" value="TreeGrafter"/>
</dbReference>
<dbReference type="InterPro" id="IPR045076">
    <property type="entry name" value="MutS"/>
</dbReference>
<evidence type="ECO:0000256" key="3">
    <source>
        <dbReference type="ARBA" id="ARBA00023125"/>
    </source>
</evidence>
<accession>A0A965ZLM7</accession>
<evidence type="ECO:0000259" key="5">
    <source>
        <dbReference type="SMART" id="SM00534"/>
    </source>
</evidence>
<dbReference type="EMBL" id="WWEO01000045">
    <property type="protein sequence ID" value="NCD71871.1"/>
    <property type="molecule type" value="Genomic_DNA"/>
</dbReference>
<dbReference type="Proteomes" id="UP000638732">
    <property type="component" value="Unassembled WGS sequence"/>
</dbReference>
<name>A0A965ZLM7_9SPHI</name>
<keyword evidence="2" id="KW-0067">ATP-binding</keyword>
<dbReference type="SUPFAM" id="SSF52540">
    <property type="entry name" value="P-loop containing nucleoside triphosphate hydrolases"/>
    <property type="match status" value="1"/>
</dbReference>
<keyword evidence="4" id="KW-1133">Transmembrane helix</keyword>
<dbReference type="Gene3D" id="3.40.50.300">
    <property type="entry name" value="P-loop containing nucleotide triphosphate hydrolases"/>
    <property type="match status" value="1"/>
</dbReference>
<dbReference type="AlphaFoldDB" id="A0A965ZLM7"/>
<organism evidence="6 7">
    <name type="scientific">Mucilaginibacter agri</name>
    <dbReference type="NCBI Taxonomy" id="2695265"/>
    <lineage>
        <taxon>Bacteria</taxon>
        <taxon>Pseudomonadati</taxon>
        <taxon>Bacteroidota</taxon>
        <taxon>Sphingobacteriia</taxon>
        <taxon>Sphingobacteriales</taxon>
        <taxon>Sphingobacteriaceae</taxon>
        <taxon>Mucilaginibacter</taxon>
    </lineage>
</organism>
<dbReference type="GO" id="GO:0005524">
    <property type="term" value="F:ATP binding"/>
    <property type="evidence" value="ECO:0007669"/>
    <property type="project" value="UniProtKB-KW"/>
</dbReference>
<dbReference type="GO" id="GO:0030983">
    <property type="term" value="F:mismatched DNA binding"/>
    <property type="evidence" value="ECO:0007669"/>
    <property type="project" value="InterPro"/>
</dbReference>
<dbReference type="PANTHER" id="PTHR11361:SF152">
    <property type="entry name" value="DNA MISMATCH REPAIR PROTEIN"/>
    <property type="match status" value="1"/>
</dbReference>
<evidence type="ECO:0000256" key="1">
    <source>
        <dbReference type="ARBA" id="ARBA00022741"/>
    </source>
</evidence>
<keyword evidence="7" id="KW-1185">Reference proteome</keyword>
<dbReference type="InterPro" id="IPR027417">
    <property type="entry name" value="P-loop_NTPase"/>
</dbReference>
<keyword evidence="3" id="KW-0238">DNA-binding</keyword>
<keyword evidence="4" id="KW-0812">Transmembrane</keyword>
<evidence type="ECO:0000313" key="6">
    <source>
        <dbReference type="EMBL" id="NCD71871.1"/>
    </source>
</evidence>
<dbReference type="InterPro" id="IPR000432">
    <property type="entry name" value="DNA_mismatch_repair_MutS_C"/>
</dbReference>
<comment type="caution">
    <text evidence="6">The sequence shown here is derived from an EMBL/GenBank/DDBJ whole genome shotgun (WGS) entry which is preliminary data.</text>
</comment>
<dbReference type="SMART" id="SM00534">
    <property type="entry name" value="MUTSac"/>
    <property type="match status" value="1"/>
</dbReference>
<proteinExistence type="predicted"/>
<dbReference type="PANTHER" id="PTHR11361">
    <property type="entry name" value="DNA MISMATCH REPAIR PROTEIN MUTS FAMILY MEMBER"/>
    <property type="match status" value="1"/>
</dbReference>
<reference evidence="6" key="1">
    <citation type="submission" date="2020-01" db="EMBL/GenBank/DDBJ databases">
        <authorList>
            <person name="Seo Y.L."/>
        </authorList>
    </citation>
    <scope>NUCLEOTIDE SEQUENCE</scope>
    <source>
        <strain evidence="6">R11</strain>
    </source>
</reference>
<gene>
    <name evidence="6" type="ORF">GSY63_21085</name>
</gene>
<dbReference type="Pfam" id="PF00488">
    <property type="entry name" value="MutS_V"/>
    <property type="match status" value="1"/>
</dbReference>
<feature type="transmembrane region" description="Helical" evidence="4">
    <location>
        <begin position="6"/>
        <end position="22"/>
    </location>
</feature>
<keyword evidence="4" id="KW-0472">Membrane</keyword>
<dbReference type="GO" id="GO:0140664">
    <property type="term" value="F:ATP-dependent DNA damage sensor activity"/>
    <property type="evidence" value="ECO:0007669"/>
    <property type="project" value="InterPro"/>
</dbReference>
<protein>
    <recommendedName>
        <fullName evidence="5">DNA mismatch repair proteins mutS family domain-containing protein</fullName>
    </recommendedName>
</protein>
<evidence type="ECO:0000256" key="2">
    <source>
        <dbReference type="ARBA" id="ARBA00022840"/>
    </source>
</evidence>
<feature type="domain" description="DNA mismatch repair proteins mutS family" evidence="5">
    <location>
        <begin position="360"/>
        <end position="546"/>
    </location>
</feature>
<dbReference type="RefSeq" id="WP_166587847.1">
    <property type="nucleotide sequence ID" value="NZ_WWEO01000045.1"/>
</dbReference>